<evidence type="ECO:0000259" key="5">
    <source>
        <dbReference type="Pfam" id="PF01321"/>
    </source>
</evidence>
<dbReference type="InterPro" id="IPR032416">
    <property type="entry name" value="Peptidase_M24_C"/>
</dbReference>
<dbReference type="InterPro" id="IPR029149">
    <property type="entry name" value="Creatin/AminoP/Spt16_N"/>
</dbReference>
<keyword evidence="8" id="KW-1185">Reference proteome</keyword>
<dbReference type="PANTHER" id="PTHR43763:SF6">
    <property type="entry name" value="XAA-PRO AMINOPEPTIDASE 1"/>
    <property type="match status" value="1"/>
</dbReference>
<dbReference type="GO" id="GO:0070006">
    <property type="term" value="F:metalloaminopeptidase activity"/>
    <property type="evidence" value="ECO:0007669"/>
    <property type="project" value="InterPro"/>
</dbReference>
<name>A0A9P0HU54_NEZVI</name>
<dbReference type="Proteomes" id="UP001152798">
    <property type="component" value="Chromosome 7"/>
</dbReference>
<dbReference type="InterPro" id="IPR000994">
    <property type="entry name" value="Pept_M24"/>
</dbReference>
<sequence>MVRKRCGLTDEPPPNRANTTERLVQLRAEMRRSHSVQGSPIDAYLITGSDAHQNEFVADKDRRLEYISGFTGDIGSAVITLDKAALWTIDLYISQANEEIPCDWLLMNQSVPVAEWLAGEVQSGRRVGADSKLISNSQWEILAKQLWDVSLYFIPIKNNLVDINWSPKPNHTHHEAIVHPIEYAGVHWYHKVAMVRDAMKIEGCDSLVVTALDEIAWLLNIRARDIPYYPVLSSYVILTKDQIYLFAHTRKIGTAVKDHLRIEGCFASNCVRLRPYDSILDDIATMAQKWKTACLPGEHLLTPGVSRAVFFTVPPEKRRTLVSPIARMKAEKNEVERKGMHTAHLKDAVAFCEAMSYIEKMINKGEEMDEIEIAELLDEARRAQLNNEGISFKTIVAFGKNGAFPHYEPKNTTVLMVDKTNLLLIDSGAQYLEGTTDVSRTFHFGRPTAEQKEMYTRVLMGLIDLASLTFPASVTLSEIDVMARAPLWSVGQDYNHGTGHGIGAFLSVHEGPILVSRHPTLQEVYKEGYFFSDEPGYYKEDHYGIRLENILEVISVNKTDAVEKYLAFKTVTLIPFEPKLINLKMLSPNQVKWLNDYYMRISNEVGAELKRQGRMDAFHWMISKVKMIPERAYAYGSASRVHNKLLCISSMLLASLIVFLQRTFLCD</sequence>
<dbReference type="FunFam" id="3.90.230.10:FF:000009">
    <property type="entry name" value="xaa-Pro aminopeptidase 2"/>
    <property type="match status" value="1"/>
</dbReference>
<accession>A0A9P0HU54</accession>
<reference evidence="7" key="1">
    <citation type="submission" date="2022-01" db="EMBL/GenBank/DDBJ databases">
        <authorList>
            <person name="King R."/>
        </authorList>
    </citation>
    <scope>NUCLEOTIDE SEQUENCE</scope>
</reference>
<evidence type="ECO:0000313" key="7">
    <source>
        <dbReference type="EMBL" id="CAH1408360.1"/>
    </source>
</evidence>
<dbReference type="SUPFAM" id="SSF53092">
    <property type="entry name" value="Creatinase/prolidase N-terminal domain"/>
    <property type="match status" value="1"/>
</dbReference>
<dbReference type="Gene3D" id="3.90.230.10">
    <property type="entry name" value="Creatinase/methionine aminopeptidase superfamily"/>
    <property type="match status" value="1"/>
</dbReference>
<evidence type="ECO:0000313" key="8">
    <source>
        <dbReference type="Proteomes" id="UP001152798"/>
    </source>
</evidence>
<protein>
    <recommendedName>
        <fullName evidence="9">Xaa-Pro aminopeptidase 1</fullName>
    </recommendedName>
</protein>
<evidence type="ECO:0000259" key="6">
    <source>
        <dbReference type="Pfam" id="PF16188"/>
    </source>
</evidence>
<dbReference type="InterPro" id="IPR036005">
    <property type="entry name" value="Creatinase/aminopeptidase-like"/>
</dbReference>
<dbReference type="GO" id="GO:0005737">
    <property type="term" value="C:cytoplasm"/>
    <property type="evidence" value="ECO:0007669"/>
    <property type="project" value="UniProtKB-ARBA"/>
</dbReference>
<dbReference type="InterPro" id="IPR050422">
    <property type="entry name" value="X-Pro_aminopeptidase_P"/>
</dbReference>
<evidence type="ECO:0008006" key="9">
    <source>
        <dbReference type="Google" id="ProtNLM"/>
    </source>
</evidence>
<keyword evidence="3" id="KW-0378">Hydrolase</keyword>
<dbReference type="OrthoDB" id="9995434at2759"/>
<keyword evidence="2" id="KW-0479">Metal-binding</keyword>
<dbReference type="InterPro" id="IPR000587">
    <property type="entry name" value="Creatinase_N"/>
</dbReference>
<evidence type="ECO:0000256" key="3">
    <source>
        <dbReference type="ARBA" id="ARBA00022801"/>
    </source>
</evidence>
<dbReference type="GO" id="GO:0046872">
    <property type="term" value="F:metal ion binding"/>
    <property type="evidence" value="ECO:0007669"/>
    <property type="project" value="UniProtKB-KW"/>
</dbReference>
<gene>
    <name evidence="7" type="ORF">NEZAVI_LOCUS15909</name>
</gene>
<evidence type="ECO:0000256" key="1">
    <source>
        <dbReference type="ARBA" id="ARBA00008766"/>
    </source>
</evidence>
<dbReference type="EMBL" id="OV725083">
    <property type="protein sequence ID" value="CAH1408360.1"/>
    <property type="molecule type" value="Genomic_DNA"/>
</dbReference>
<dbReference type="Gene3D" id="3.40.350.10">
    <property type="entry name" value="Creatinase/prolidase N-terminal domain"/>
    <property type="match status" value="2"/>
</dbReference>
<dbReference type="Pfam" id="PF16188">
    <property type="entry name" value="Peptidase_M24_C"/>
    <property type="match status" value="1"/>
</dbReference>
<evidence type="ECO:0000256" key="2">
    <source>
        <dbReference type="ARBA" id="ARBA00022723"/>
    </source>
</evidence>
<dbReference type="InterPro" id="IPR033740">
    <property type="entry name" value="Pept_M24B"/>
</dbReference>
<proteinExistence type="inferred from homology"/>
<dbReference type="Pfam" id="PF00557">
    <property type="entry name" value="Peptidase_M24"/>
    <property type="match status" value="1"/>
</dbReference>
<evidence type="ECO:0000259" key="4">
    <source>
        <dbReference type="Pfam" id="PF00557"/>
    </source>
</evidence>
<comment type="similarity">
    <text evidence="1">Belongs to the peptidase M24B family.</text>
</comment>
<dbReference type="AlphaFoldDB" id="A0A9P0HU54"/>
<dbReference type="SUPFAM" id="SSF55920">
    <property type="entry name" value="Creatinase/aminopeptidase"/>
    <property type="match status" value="1"/>
</dbReference>
<feature type="domain" description="Peptidase M24 C-terminal" evidence="6">
    <location>
        <begin position="564"/>
        <end position="626"/>
    </location>
</feature>
<dbReference type="CDD" id="cd01085">
    <property type="entry name" value="APP"/>
    <property type="match status" value="1"/>
</dbReference>
<feature type="domain" description="Peptidase M24" evidence="4">
    <location>
        <begin position="339"/>
        <end position="553"/>
    </location>
</feature>
<dbReference type="Pfam" id="PF01321">
    <property type="entry name" value="Creatinase_N"/>
    <property type="match status" value="1"/>
</dbReference>
<dbReference type="PANTHER" id="PTHR43763">
    <property type="entry name" value="XAA-PRO AMINOPEPTIDASE 1"/>
    <property type="match status" value="1"/>
</dbReference>
<organism evidence="7 8">
    <name type="scientific">Nezara viridula</name>
    <name type="common">Southern green stink bug</name>
    <name type="synonym">Cimex viridulus</name>
    <dbReference type="NCBI Taxonomy" id="85310"/>
    <lineage>
        <taxon>Eukaryota</taxon>
        <taxon>Metazoa</taxon>
        <taxon>Ecdysozoa</taxon>
        <taxon>Arthropoda</taxon>
        <taxon>Hexapoda</taxon>
        <taxon>Insecta</taxon>
        <taxon>Pterygota</taxon>
        <taxon>Neoptera</taxon>
        <taxon>Paraneoptera</taxon>
        <taxon>Hemiptera</taxon>
        <taxon>Heteroptera</taxon>
        <taxon>Panheteroptera</taxon>
        <taxon>Pentatomomorpha</taxon>
        <taxon>Pentatomoidea</taxon>
        <taxon>Pentatomidae</taxon>
        <taxon>Pentatominae</taxon>
        <taxon>Nezara</taxon>
    </lineage>
</organism>
<feature type="domain" description="Creatinase N-terminal" evidence="5">
    <location>
        <begin position="22"/>
        <end position="156"/>
    </location>
</feature>
<dbReference type="Pfam" id="PF16189">
    <property type="entry name" value="Creatinase_N_2"/>
    <property type="match status" value="1"/>
</dbReference>